<organism evidence="3">
    <name type="scientific">Cladocopium goreaui</name>
    <dbReference type="NCBI Taxonomy" id="2562237"/>
    <lineage>
        <taxon>Eukaryota</taxon>
        <taxon>Sar</taxon>
        <taxon>Alveolata</taxon>
        <taxon>Dinophyceae</taxon>
        <taxon>Suessiales</taxon>
        <taxon>Symbiodiniaceae</taxon>
        <taxon>Cladocopium</taxon>
    </lineage>
</organism>
<feature type="signal peptide" evidence="2">
    <location>
        <begin position="1"/>
        <end position="21"/>
    </location>
</feature>
<keyword evidence="1" id="KW-0812">Transmembrane</keyword>
<accession>A0A9P1BSX3</accession>
<feature type="chain" id="PRO_5043269739" evidence="2">
    <location>
        <begin position="22"/>
        <end position="1511"/>
    </location>
</feature>
<evidence type="ECO:0000313" key="3">
    <source>
        <dbReference type="EMBL" id="CAI3979007.1"/>
    </source>
</evidence>
<dbReference type="EMBL" id="CAMXCT010000450">
    <property type="protein sequence ID" value="CAI3979007.1"/>
    <property type="molecule type" value="Genomic_DNA"/>
</dbReference>
<reference evidence="3" key="1">
    <citation type="submission" date="2022-10" db="EMBL/GenBank/DDBJ databases">
        <authorList>
            <person name="Chen Y."/>
            <person name="Dougan E. K."/>
            <person name="Chan C."/>
            <person name="Rhodes N."/>
            <person name="Thang M."/>
        </authorList>
    </citation>
    <scope>NUCLEOTIDE SEQUENCE</scope>
</reference>
<sequence>MSLVFTALAGIFLAIPAQVYAQALQAEPAEVEICFKRAQQNKTVDPYCGKRWALINDATVPEFWEVHELEFYWDSQCSLPFPQGLPIASSRINGNDEDLAWDKNLLTKWSADCNRILGGCSPRTQWVGKNIGDSIPLNKEPVEKFAQVRCMRMYQSPNATRQSSSVSIITMENESLSSWHIIYSYGDLAGGAWHTRPAREESLWRIWNLDPMPRPWQVAEVMFFTDLFCEENKQAIGTPISNGAYFEETCITERTCDQYTASKAFDGIKMPGYILPRLEGKFIANCEFWAGCAAKQVWIGLDFDVLPKTVRCIRINQPVHEGFDEGWGVPHFTSRILLQSWDGFKWEDRNVFSGLGQGGWNDTMPLERTSWRIANFDRILLSWRVYELEFYDNEECAGTKIRGESVNSNPALLSQAQQAACWTDLGSCADNVFDQKIETGWESSCSPCDQRGAWVGLRFAQATEVKCFRLLQSEDVKHRTDALELAEWMGDHWETRRFESGVGGGTWNRRPSGVSTMWRLLNIVDTERPWTVTGLAFYADEVCNIPIYGSPITNGNEKLYRAEDAFDDHIETQWITSCTPAFTGHQGCMANSAWLGLQKKDSFKVSCMRLYQTRERLKQASTAVLQVWDGLVWTASKDHPIFTELGGGAWQVLPGLRASMWRVLADPAPGGHGVGISEITFYRNPDCTDLIHASIPNIMPICSGYATSREIGDKTGYTNHYSRMGELATADPMRAFDGELHTFWADVAGERAWLGLDFSSQVSDVQCIRVAFPGIRSLQPNSGELQGWNGNTWRAMNTRSLNIFNMDSVLLLPLPALGGQGFQRRPAPPNSIWKVQNVPPIPGWKVFELAFYTDLACRGDAVQGEAISSAEDAALGDQFSGHKNPLKAFDGDTLSFWEAHCRVGPTGPVCGSGEAWLGLDLNGVGRKIQCIRIMQSGLRLQQVTSVALAAWTGGAFEMQNEFNGLGGDTWNRRPMPPDTMWRVAYGQRSSTVCLGMEERGWHRSWGVSEVEFYGDDACSVKLPGPAEGVDVVASGTREAGIAPLSGTGPHLAFDGLVGTTWTAQCGAGSRANEEADCREGMEWVGLDFSTMFDGLPVMVRCMKLMQSRNPSSDCCDPAESVTLDRWNGTHWAHASWRHVSDTGEVFSIEGLYGRVAPCPELSAEQAQAALSGLSSGVVSAPAITTRSRRQSDVCEIPNPGSVKLLADPFCEKHPECAKAGYVGNCCPIAGSTSRCCCAFNLNTEVFEDEILDAKIAAELMGEAPVGFEMIIIQSATVLPFIGVIFALVFLIIYMIPKPPSRGDGTTSCAERMWYRLCGPTHRWLQGGGLIPTLLYQLVRHSLLDRWWTLVLKRLLLLLLGFLIGSMLIWAVLSYLMSEVLTRLVLACSFFIRWSKSRYNPKNPAQRKRMAVVLGLPLGDPESQSLAIKPPNIANIVFAIVQTVVQGLQELIQALSDCFPFQATSLITVQIGDGPRGSKSYPTQGKGWMQMLLWILGPLVQAVCATSHQAYG</sequence>
<feature type="transmembrane region" description="Helical" evidence="1">
    <location>
        <begin position="1354"/>
        <end position="1376"/>
    </location>
</feature>
<evidence type="ECO:0000313" key="5">
    <source>
        <dbReference type="Proteomes" id="UP001152797"/>
    </source>
</evidence>
<dbReference type="OrthoDB" id="420741at2759"/>
<evidence type="ECO:0000256" key="2">
    <source>
        <dbReference type="SAM" id="SignalP"/>
    </source>
</evidence>
<feature type="transmembrane region" description="Helical" evidence="1">
    <location>
        <begin position="1277"/>
        <end position="1295"/>
    </location>
</feature>
<gene>
    <name evidence="3" type="ORF">C1SCF055_LOCUS6994</name>
</gene>
<keyword evidence="1" id="KW-0472">Membrane</keyword>
<comment type="caution">
    <text evidence="3">The sequence shown here is derived from an EMBL/GenBank/DDBJ whole genome shotgun (WGS) entry which is preliminary data.</text>
</comment>
<evidence type="ECO:0000256" key="1">
    <source>
        <dbReference type="SAM" id="Phobius"/>
    </source>
</evidence>
<dbReference type="EMBL" id="CAMXCT030000450">
    <property type="protein sequence ID" value="CAL4766319.1"/>
    <property type="molecule type" value="Genomic_DNA"/>
</dbReference>
<evidence type="ECO:0000313" key="4">
    <source>
        <dbReference type="EMBL" id="CAL4766319.1"/>
    </source>
</evidence>
<protein>
    <submittedName>
        <fullName evidence="4">F5/8 type C domain-containing protein</fullName>
    </submittedName>
</protein>
<dbReference type="EMBL" id="CAMXCT020000450">
    <property type="protein sequence ID" value="CAL1132382.1"/>
    <property type="molecule type" value="Genomic_DNA"/>
</dbReference>
<keyword evidence="1" id="KW-1133">Transmembrane helix</keyword>
<keyword evidence="2" id="KW-0732">Signal</keyword>
<dbReference type="Proteomes" id="UP001152797">
    <property type="component" value="Unassembled WGS sequence"/>
</dbReference>
<name>A0A9P1BSX3_9DINO</name>
<reference evidence="4 5" key="2">
    <citation type="submission" date="2024-05" db="EMBL/GenBank/DDBJ databases">
        <authorList>
            <person name="Chen Y."/>
            <person name="Shah S."/>
            <person name="Dougan E. K."/>
            <person name="Thang M."/>
            <person name="Chan C."/>
        </authorList>
    </citation>
    <scope>NUCLEOTIDE SEQUENCE [LARGE SCALE GENOMIC DNA]</scope>
</reference>
<proteinExistence type="predicted"/>
<keyword evidence="5" id="KW-1185">Reference proteome</keyword>